<reference evidence="1 2" key="1">
    <citation type="journal article" date="2009" name="Appl. Environ. Microbiol.">
        <title>Three genomes from the phylum Acidobacteria provide insight into the lifestyles of these microorganisms in soils.</title>
        <authorList>
            <person name="Ward N.L."/>
            <person name="Challacombe J.F."/>
            <person name="Janssen P.H."/>
            <person name="Henrissat B."/>
            <person name="Coutinho P.M."/>
            <person name="Wu M."/>
            <person name="Xie G."/>
            <person name="Haft D.H."/>
            <person name="Sait M."/>
            <person name="Badger J."/>
            <person name="Barabote R.D."/>
            <person name="Bradley B."/>
            <person name="Brettin T.S."/>
            <person name="Brinkac L.M."/>
            <person name="Bruce D."/>
            <person name="Creasy T."/>
            <person name="Daugherty S.C."/>
            <person name="Davidsen T.M."/>
            <person name="DeBoy R.T."/>
            <person name="Detter J.C."/>
            <person name="Dodson R.J."/>
            <person name="Durkin A.S."/>
            <person name="Ganapathy A."/>
            <person name="Gwinn-Giglio M."/>
            <person name="Han C.S."/>
            <person name="Khouri H."/>
            <person name="Kiss H."/>
            <person name="Kothari S.P."/>
            <person name="Madupu R."/>
            <person name="Nelson K.E."/>
            <person name="Nelson W.C."/>
            <person name="Paulsen I."/>
            <person name="Penn K."/>
            <person name="Ren Q."/>
            <person name="Rosovitz M.J."/>
            <person name="Selengut J.D."/>
            <person name="Shrivastava S."/>
            <person name="Sullivan S.A."/>
            <person name="Tapia R."/>
            <person name="Thompson L.S."/>
            <person name="Watkins K.L."/>
            <person name="Yang Q."/>
            <person name="Yu C."/>
            <person name="Zafar N."/>
            <person name="Zhou L."/>
            <person name="Kuske C.R."/>
        </authorList>
    </citation>
    <scope>NUCLEOTIDE SEQUENCE [LARGE SCALE GENOMIC DNA]</scope>
    <source>
        <strain evidence="2">ATCC 51196 / DSM 11244 / BCRC 80197 / JCM 7670 / NBRC 15755 / NCIMB 13165 / 161</strain>
    </source>
</reference>
<evidence type="ECO:0000313" key="1">
    <source>
        <dbReference type="EMBL" id="ACO31953.1"/>
    </source>
</evidence>
<dbReference type="InParanoid" id="C1F9G5"/>
<name>C1F9G5_ACIC5</name>
<dbReference type="HOGENOM" id="CLU_1615433_0_0_0"/>
<accession>C1F9G5</accession>
<dbReference type="AlphaFoldDB" id="C1F9G5"/>
<keyword evidence="2" id="KW-1185">Reference proteome</keyword>
<protein>
    <submittedName>
        <fullName evidence="1">Uncharacterized protein</fullName>
    </submittedName>
</protein>
<organism evidence="1 2">
    <name type="scientific">Acidobacterium capsulatum (strain ATCC 51196 / DSM 11244 / BCRC 80197 / JCM 7670 / NBRC 15755 / NCIMB 13165 / 161)</name>
    <dbReference type="NCBI Taxonomy" id="240015"/>
    <lineage>
        <taxon>Bacteria</taxon>
        <taxon>Pseudomonadati</taxon>
        <taxon>Acidobacteriota</taxon>
        <taxon>Terriglobia</taxon>
        <taxon>Terriglobales</taxon>
        <taxon>Acidobacteriaceae</taxon>
        <taxon>Acidobacterium</taxon>
    </lineage>
</organism>
<evidence type="ECO:0000313" key="2">
    <source>
        <dbReference type="Proteomes" id="UP000002207"/>
    </source>
</evidence>
<dbReference type="EMBL" id="CP001472">
    <property type="protein sequence ID" value="ACO31953.1"/>
    <property type="molecule type" value="Genomic_DNA"/>
</dbReference>
<gene>
    <name evidence="1" type="ordered locus">ACP_2122</name>
</gene>
<sequence length="164" mass="18368">MRAAASQPAAATCRGLTPRRLSTTRSTPAKWRQITIVRLEMCRIANIDAAPRVFTRNGATCRVPQIPRQNHIQKHGLTVLVSPPFKLFFFDASRQSKRNSDQTPKRDSSALIPASEIRSLRPILHSRAWPAHSSKASLCHFPPPPRACGKETACHRSQPHRRLP</sequence>
<proteinExistence type="predicted"/>
<dbReference type="STRING" id="240015.ACP_2122"/>
<dbReference type="Proteomes" id="UP000002207">
    <property type="component" value="Chromosome"/>
</dbReference>
<dbReference type="KEGG" id="aca:ACP_2122"/>